<accession>A0A2S3W186</accession>
<sequence>MTPHVPAPFLFVDVEASSLREGGFPIEVAWVTQDGACESHLVRPREEWREWSAQAASLHGLTRGMLRAHGRAAQDVARRFVQAAHARRVVSDAVAFDGAWLSMLCEAAGLVAPTLLPVQLAYAEAVAPFLDRAASRPAQARMALQVVARHEAAQEACDRVRHRALPDAWALFRTWRAIAGASVPPAPPA</sequence>
<dbReference type="EMBL" id="POTC01000027">
    <property type="protein sequence ID" value="POF62313.1"/>
    <property type="molecule type" value="Genomic_DNA"/>
</dbReference>
<evidence type="ECO:0000313" key="1">
    <source>
        <dbReference type="EMBL" id="POF62313.1"/>
    </source>
</evidence>
<evidence type="ECO:0000313" key="2">
    <source>
        <dbReference type="Proteomes" id="UP000237344"/>
    </source>
</evidence>
<gene>
    <name evidence="1" type="ORF">KMAL_20320</name>
</gene>
<dbReference type="InterPro" id="IPR012337">
    <property type="entry name" value="RNaseH-like_sf"/>
</dbReference>
<name>A0A2S3W186_9PROT</name>
<dbReference type="RefSeq" id="WP_110095609.1">
    <property type="nucleotide sequence ID" value="NZ_NKUE01000008.1"/>
</dbReference>
<dbReference type="Gene3D" id="3.30.420.10">
    <property type="entry name" value="Ribonuclease H-like superfamily/Ribonuclease H"/>
    <property type="match status" value="1"/>
</dbReference>
<dbReference type="InterPro" id="IPR036397">
    <property type="entry name" value="RNaseH_sf"/>
</dbReference>
<dbReference type="OrthoDB" id="5705783at2"/>
<dbReference type="Proteomes" id="UP000237344">
    <property type="component" value="Unassembled WGS sequence"/>
</dbReference>
<organism evidence="1 2">
    <name type="scientific">Novacetimonas maltaceti</name>
    <dbReference type="NCBI Taxonomy" id="1203393"/>
    <lineage>
        <taxon>Bacteria</taxon>
        <taxon>Pseudomonadati</taxon>
        <taxon>Pseudomonadota</taxon>
        <taxon>Alphaproteobacteria</taxon>
        <taxon>Acetobacterales</taxon>
        <taxon>Acetobacteraceae</taxon>
        <taxon>Novacetimonas</taxon>
    </lineage>
</organism>
<proteinExistence type="predicted"/>
<keyword evidence="2" id="KW-1185">Reference proteome</keyword>
<evidence type="ECO:0008006" key="3">
    <source>
        <dbReference type="Google" id="ProtNLM"/>
    </source>
</evidence>
<protein>
    <recommendedName>
        <fullName evidence="3">Exonuclease domain-containing protein</fullName>
    </recommendedName>
</protein>
<comment type="caution">
    <text evidence="1">The sequence shown here is derived from an EMBL/GenBank/DDBJ whole genome shotgun (WGS) entry which is preliminary data.</text>
</comment>
<dbReference type="GO" id="GO:0003676">
    <property type="term" value="F:nucleic acid binding"/>
    <property type="evidence" value="ECO:0007669"/>
    <property type="project" value="InterPro"/>
</dbReference>
<dbReference type="SUPFAM" id="SSF53098">
    <property type="entry name" value="Ribonuclease H-like"/>
    <property type="match status" value="1"/>
</dbReference>
<dbReference type="AlphaFoldDB" id="A0A2S3W186"/>
<reference evidence="1 2" key="1">
    <citation type="submission" date="2018-01" db="EMBL/GenBank/DDBJ databases">
        <title>Draft Genome Sequence of Komagataeibacter maltaceti LMG 1529, a Vinegar Producing Acetic Acid Bacterium Isolated from Malt Vinegar Brewery Acetifiers.</title>
        <authorList>
            <person name="Zhang Q."/>
            <person name="Hollensteiner J."/>
            <person name="Poehlein A."/>
            <person name="Daniel R."/>
        </authorList>
    </citation>
    <scope>NUCLEOTIDE SEQUENCE [LARGE SCALE GENOMIC DNA]</scope>
    <source>
        <strain evidence="1 2">LMG 1529</strain>
    </source>
</reference>